<dbReference type="PANTHER" id="PTHR24095:SF14">
    <property type="entry name" value="ACETYL-COENZYME A SYNTHETASE 1"/>
    <property type="match status" value="1"/>
</dbReference>
<dbReference type="Pfam" id="PF16177">
    <property type="entry name" value="ACAS_N"/>
    <property type="match status" value="1"/>
</dbReference>
<dbReference type="Pfam" id="PF13193">
    <property type="entry name" value="AMP-binding_C"/>
    <property type="match status" value="1"/>
</dbReference>
<dbReference type="RefSeq" id="WP_163802382.1">
    <property type="nucleotide sequence ID" value="NZ_AP022620.1"/>
</dbReference>
<name>A0A6N4W2F8_9MYCO</name>
<keyword evidence="4" id="KW-0547">Nucleotide-binding</keyword>
<feature type="domain" description="Acetyl-coenzyme A synthetase N-terminal" evidence="10">
    <location>
        <begin position="32"/>
        <end position="87"/>
    </location>
</feature>
<feature type="transmembrane region" description="Helical" evidence="7">
    <location>
        <begin position="152"/>
        <end position="176"/>
    </location>
</feature>
<evidence type="ECO:0000313" key="11">
    <source>
        <dbReference type="EMBL" id="BBZ74845.1"/>
    </source>
</evidence>
<keyword evidence="7" id="KW-1133">Transmembrane helix</keyword>
<gene>
    <name evidence="11" type="primary">acs</name>
    <name evidence="11" type="ORF">MANY_01820</name>
</gene>
<dbReference type="InterPro" id="IPR000873">
    <property type="entry name" value="AMP-dep_synth/lig_dom"/>
</dbReference>
<dbReference type="InterPro" id="IPR020845">
    <property type="entry name" value="AMP-binding_CS"/>
</dbReference>
<dbReference type="Pfam" id="PF00501">
    <property type="entry name" value="AMP-binding"/>
    <property type="match status" value="1"/>
</dbReference>
<evidence type="ECO:0000259" key="9">
    <source>
        <dbReference type="Pfam" id="PF13193"/>
    </source>
</evidence>
<keyword evidence="7" id="KW-0812">Transmembrane</keyword>
<evidence type="ECO:0000313" key="12">
    <source>
        <dbReference type="Proteomes" id="UP000467249"/>
    </source>
</evidence>
<evidence type="ECO:0000256" key="4">
    <source>
        <dbReference type="ARBA" id="ARBA00022741"/>
    </source>
</evidence>
<evidence type="ECO:0000256" key="7">
    <source>
        <dbReference type="SAM" id="Phobius"/>
    </source>
</evidence>
<dbReference type="GO" id="GO:0005524">
    <property type="term" value="F:ATP binding"/>
    <property type="evidence" value="ECO:0007669"/>
    <property type="project" value="UniProtKB-KW"/>
</dbReference>
<dbReference type="AlphaFoldDB" id="A0A6N4W2F8"/>
<keyword evidence="5" id="KW-0067">ATP-binding</keyword>
<dbReference type="PROSITE" id="PS00455">
    <property type="entry name" value="AMP_BINDING"/>
    <property type="match status" value="1"/>
</dbReference>
<sequence>MSSYIWFPTTDYVDNANVSRLAHKHGLRDITELRERSVADPAWYWNAVLDDLGITFPTPHTKVLDITRGIEHPDWFVGAELNIVDLCLRRWRDAGADRVAVRHEAEDGSRRNLTFGELADSVASAAAGLRRLGIGRGDAVGLYVPMIPEAVVAVYAVAAIGAVLVPLFSGFAAAAIGARLRDADVKAVVAADGTVRRGRTVAMLPQLTAALADCPTVEHLVVVDNVGAATDVESTVTVTQWSDLTADPADLLTERVPAMHPLMLGYTSGTTGRPKGAVHTHAGFLVKTASEIAYSFDMTSASAFCWITDMGWIMGPLSIVGTHANGATLVLYEGSPDVPDNYRLWDLVERHGISMLGVSPTLIRTLKGSDVARIHDRDLSSVHVLGSTGEPWDPDSYDWLARDVFDGRVPVINFSGGTEVGGSFLAPYPVEPIHSCSLGGPSLGMDVDVVDQDGRSVRGQVGELVCRHPWPSMTRGVWKDDQRYLDAYWSRFPGVWTHGDFAMVDEDGQWFILGRSDDVMNVAGKRLAPAEVEAALATHPAVSEAAAVGVPDSVKGEAVWAFWVARNPTEVDETAVSRELKDIVGQNLGKPFAPSRVWRVDALPKTRSAKILRRAIRAAALGTDPGDLSGAENPETVDHIRQTVGRQSSTVMESR</sequence>
<evidence type="ECO:0000256" key="2">
    <source>
        <dbReference type="ARBA" id="ARBA00013275"/>
    </source>
</evidence>
<feature type="domain" description="AMP-binding enzyme C-terminal" evidence="9">
    <location>
        <begin position="531"/>
        <end position="610"/>
    </location>
</feature>
<dbReference type="GO" id="GO:0003987">
    <property type="term" value="F:acetate-CoA ligase activity"/>
    <property type="evidence" value="ECO:0007669"/>
    <property type="project" value="UniProtKB-EC"/>
</dbReference>
<dbReference type="InterPro" id="IPR032387">
    <property type="entry name" value="ACAS_N"/>
</dbReference>
<comment type="similarity">
    <text evidence="1">Belongs to the ATP-dependent AMP-binding enzyme family.</text>
</comment>
<evidence type="ECO:0000259" key="10">
    <source>
        <dbReference type="Pfam" id="PF16177"/>
    </source>
</evidence>
<evidence type="ECO:0000256" key="5">
    <source>
        <dbReference type="ARBA" id="ARBA00022840"/>
    </source>
</evidence>
<dbReference type="InterPro" id="IPR045851">
    <property type="entry name" value="AMP-bd_C_sf"/>
</dbReference>
<evidence type="ECO:0000256" key="3">
    <source>
        <dbReference type="ARBA" id="ARBA00022598"/>
    </source>
</evidence>
<proteinExistence type="inferred from homology"/>
<organism evidence="11 12">
    <name type="scientific">Mycolicibacterium anyangense</name>
    <dbReference type="NCBI Taxonomy" id="1431246"/>
    <lineage>
        <taxon>Bacteria</taxon>
        <taxon>Bacillati</taxon>
        <taxon>Actinomycetota</taxon>
        <taxon>Actinomycetes</taxon>
        <taxon>Mycobacteriales</taxon>
        <taxon>Mycobacteriaceae</taxon>
        <taxon>Mycolicibacterium</taxon>
    </lineage>
</organism>
<dbReference type="EC" id="6.2.1.1" evidence="2"/>
<protein>
    <recommendedName>
        <fullName evidence="2">acetate--CoA ligase</fullName>
        <ecNumber evidence="2">6.2.1.1</ecNumber>
    </recommendedName>
</protein>
<keyword evidence="12" id="KW-1185">Reference proteome</keyword>
<keyword evidence="7" id="KW-0472">Membrane</keyword>
<dbReference type="InterPro" id="IPR042099">
    <property type="entry name" value="ANL_N_sf"/>
</dbReference>
<dbReference type="SUPFAM" id="SSF56801">
    <property type="entry name" value="Acetyl-CoA synthetase-like"/>
    <property type="match status" value="1"/>
</dbReference>
<keyword evidence="6" id="KW-0007">Acetylation</keyword>
<dbReference type="Gene3D" id="3.40.50.12780">
    <property type="entry name" value="N-terminal domain of ligase-like"/>
    <property type="match status" value="1"/>
</dbReference>
<dbReference type="KEGG" id="many:MANY_01820"/>
<evidence type="ECO:0000259" key="8">
    <source>
        <dbReference type="Pfam" id="PF00501"/>
    </source>
</evidence>
<evidence type="ECO:0000256" key="1">
    <source>
        <dbReference type="ARBA" id="ARBA00006432"/>
    </source>
</evidence>
<dbReference type="InterPro" id="IPR025110">
    <property type="entry name" value="AMP-bd_C"/>
</dbReference>
<dbReference type="Proteomes" id="UP000467249">
    <property type="component" value="Chromosome"/>
</dbReference>
<reference evidence="11 12" key="1">
    <citation type="journal article" date="2019" name="Emerg. Microbes Infect.">
        <title>Comprehensive subspecies identification of 175 nontuberculous mycobacteria species based on 7547 genomic profiles.</title>
        <authorList>
            <person name="Matsumoto Y."/>
            <person name="Kinjo T."/>
            <person name="Motooka D."/>
            <person name="Nabeya D."/>
            <person name="Jung N."/>
            <person name="Uechi K."/>
            <person name="Horii T."/>
            <person name="Iida T."/>
            <person name="Fujita J."/>
            <person name="Nakamura S."/>
        </authorList>
    </citation>
    <scope>NUCLEOTIDE SEQUENCE [LARGE SCALE GENOMIC DNA]</scope>
    <source>
        <strain evidence="11 12">JCM 30275</strain>
    </source>
</reference>
<dbReference type="Gene3D" id="3.30.300.30">
    <property type="match status" value="1"/>
</dbReference>
<dbReference type="PANTHER" id="PTHR24095">
    <property type="entry name" value="ACETYL-COENZYME A SYNTHETASE"/>
    <property type="match status" value="1"/>
</dbReference>
<evidence type="ECO:0000256" key="6">
    <source>
        <dbReference type="ARBA" id="ARBA00022990"/>
    </source>
</evidence>
<accession>A0A6N4W2F8</accession>
<dbReference type="EMBL" id="AP022620">
    <property type="protein sequence ID" value="BBZ74845.1"/>
    <property type="molecule type" value="Genomic_DNA"/>
</dbReference>
<dbReference type="GO" id="GO:0006085">
    <property type="term" value="P:acetyl-CoA biosynthetic process"/>
    <property type="evidence" value="ECO:0007669"/>
    <property type="project" value="TreeGrafter"/>
</dbReference>
<feature type="domain" description="AMP-dependent synthetase/ligase" evidence="8">
    <location>
        <begin position="93"/>
        <end position="478"/>
    </location>
</feature>
<keyword evidence="3" id="KW-0436">Ligase</keyword>